<protein>
    <submittedName>
        <fullName evidence="1">Uncharacterized protein</fullName>
    </submittedName>
</protein>
<name>A0AAE3RC77_9BACT</name>
<comment type="caution">
    <text evidence="1">The sequence shown here is derived from an EMBL/GenBank/DDBJ whole genome shotgun (WGS) entry which is preliminary data.</text>
</comment>
<dbReference type="EMBL" id="JASJOU010000018">
    <property type="protein sequence ID" value="MDJ1505737.1"/>
    <property type="molecule type" value="Genomic_DNA"/>
</dbReference>
<reference evidence="1" key="1">
    <citation type="submission" date="2023-05" db="EMBL/GenBank/DDBJ databases">
        <authorList>
            <person name="Zhang X."/>
        </authorList>
    </citation>
    <scope>NUCLEOTIDE SEQUENCE</scope>
    <source>
        <strain evidence="1">BD1B2-1</strain>
    </source>
</reference>
<dbReference type="AlphaFoldDB" id="A0AAE3RC77"/>
<organism evidence="1 2">
    <name type="scientific">Xanthocytophaga agilis</name>
    <dbReference type="NCBI Taxonomy" id="3048010"/>
    <lineage>
        <taxon>Bacteria</taxon>
        <taxon>Pseudomonadati</taxon>
        <taxon>Bacteroidota</taxon>
        <taxon>Cytophagia</taxon>
        <taxon>Cytophagales</taxon>
        <taxon>Rhodocytophagaceae</taxon>
        <taxon>Xanthocytophaga</taxon>
    </lineage>
</organism>
<evidence type="ECO:0000313" key="2">
    <source>
        <dbReference type="Proteomes" id="UP001232063"/>
    </source>
</evidence>
<proteinExistence type="predicted"/>
<dbReference type="RefSeq" id="WP_314518080.1">
    <property type="nucleotide sequence ID" value="NZ_JASJOU010000018.1"/>
</dbReference>
<gene>
    <name evidence="1" type="ORF">QNI22_34090</name>
</gene>
<keyword evidence="2" id="KW-1185">Reference proteome</keyword>
<dbReference type="Proteomes" id="UP001232063">
    <property type="component" value="Unassembled WGS sequence"/>
</dbReference>
<evidence type="ECO:0000313" key="1">
    <source>
        <dbReference type="EMBL" id="MDJ1505737.1"/>
    </source>
</evidence>
<sequence length="466" mass="53875">MSKDEFWLMQPDGIPEEIIKTVRNYPCYGVSFESSEGPLNLRTFSPTIAALYVCQGISDAFYNSEGKEFPLNEVLITYWNAYEKGYKECKELLENKYLAEIEKKVPAEIITKIYNLGREWKRECYFPIPVSERSIYNVGYNTGRTVVLAEVVHEKGEWFKLAFGCELSCSPDRPIFENFKPLDQNTYFRIGPAGVDKDGMRKLKKAIGIIPENGIEIEKNNLSFAAFHKHFELLSGQAKNIGIQNALKFNRTTGKHIEKELDEHQYADFYSKSHVKNNFKITLTFDKLNNKVQAQFRFDVNYNPLPYIDFNEFKNYDTYLKDGYSADNYSKIASANAQDIIINKSKIPKMIKEFDSFDELFYNSQEIKPCIDALKNIRVGKNENRRTGIISSNETWIEKKPNKSVLLAWVAVLRKKSKIKTINDQKLSRLLEKRFPGLSLSKDASNFRTITTAENEYTPDFESVIK</sequence>
<accession>A0AAE3RC77</accession>